<feature type="transmembrane region" description="Helical" evidence="7">
    <location>
        <begin position="6"/>
        <end position="24"/>
    </location>
</feature>
<keyword evidence="3 7" id="KW-0812">Transmembrane</keyword>
<evidence type="ECO:0000256" key="2">
    <source>
        <dbReference type="ARBA" id="ARBA00004167"/>
    </source>
</evidence>
<keyword evidence="6 7" id="KW-0472">Membrane</keyword>
<keyword evidence="5 7" id="KW-1133">Transmembrane helix</keyword>
<evidence type="ECO:0000313" key="9">
    <source>
        <dbReference type="Proteomes" id="UP000447434"/>
    </source>
</evidence>
<comment type="subcellular location">
    <subcellularLocation>
        <location evidence="2">Membrane</location>
        <topology evidence="2">Single-pass membrane protein</topology>
    </subcellularLocation>
</comment>
<dbReference type="GO" id="GO:0005506">
    <property type="term" value="F:iron ion binding"/>
    <property type="evidence" value="ECO:0007669"/>
    <property type="project" value="InterPro"/>
</dbReference>
<reference evidence="9" key="1">
    <citation type="journal article" date="2020" name="Nat. Commun.">
        <title>Genome sequence of the cluster root forming white lupin.</title>
        <authorList>
            <person name="Hufnagel B."/>
            <person name="Marques A."/>
            <person name="Soriano A."/>
            <person name="Marques L."/>
            <person name="Divol F."/>
            <person name="Doumas P."/>
            <person name="Sallet E."/>
            <person name="Mancinotti D."/>
            <person name="Carrere S."/>
            <person name="Marande W."/>
            <person name="Arribat S."/>
            <person name="Keller J."/>
            <person name="Huneau C."/>
            <person name="Blein T."/>
            <person name="Aime D."/>
            <person name="Laguerre M."/>
            <person name="Taylor J."/>
            <person name="Schubert V."/>
            <person name="Nelson M."/>
            <person name="Geu-Flores F."/>
            <person name="Crespi M."/>
            <person name="Gallardo-Guerrero K."/>
            <person name="Delaux P.-M."/>
            <person name="Salse J."/>
            <person name="Berges H."/>
            <person name="Guyot R."/>
            <person name="Gouzy J."/>
            <person name="Peret B."/>
        </authorList>
    </citation>
    <scope>NUCLEOTIDE SEQUENCE [LARGE SCALE GENOMIC DNA]</scope>
    <source>
        <strain evidence="9">cv. Amiga</strain>
    </source>
</reference>
<dbReference type="PANTHER" id="PTHR24298">
    <property type="entry name" value="FLAVONOID 3'-MONOOXYGENASE-RELATED"/>
    <property type="match status" value="1"/>
</dbReference>
<evidence type="ECO:0000256" key="6">
    <source>
        <dbReference type="ARBA" id="ARBA00023136"/>
    </source>
</evidence>
<dbReference type="GO" id="GO:0016020">
    <property type="term" value="C:membrane"/>
    <property type="evidence" value="ECO:0007669"/>
    <property type="project" value="UniProtKB-SubCell"/>
</dbReference>
<dbReference type="InterPro" id="IPR001128">
    <property type="entry name" value="Cyt_P450"/>
</dbReference>
<evidence type="ECO:0000313" key="8">
    <source>
        <dbReference type="EMBL" id="KAE9617672.1"/>
    </source>
</evidence>
<keyword evidence="4" id="KW-0479">Metal-binding</keyword>
<dbReference type="InterPro" id="IPR002401">
    <property type="entry name" value="Cyt_P450_E_grp-I"/>
</dbReference>
<name>A0A6A4QW69_LUPAL</name>
<dbReference type="PRINTS" id="PR00463">
    <property type="entry name" value="EP450I"/>
</dbReference>
<gene>
    <name evidence="8" type="ORF">Lalb_Chr03g0037821</name>
</gene>
<evidence type="ECO:0000256" key="4">
    <source>
        <dbReference type="ARBA" id="ARBA00022723"/>
    </source>
</evidence>
<organism evidence="8 9">
    <name type="scientific">Lupinus albus</name>
    <name type="common">White lupine</name>
    <name type="synonym">Lupinus termis</name>
    <dbReference type="NCBI Taxonomy" id="3870"/>
    <lineage>
        <taxon>Eukaryota</taxon>
        <taxon>Viridiplantae</taxon>
        <taxon>Streptophyta</taxon>
        <taxon>Embryophyta</taxon>
        <taxon>Tracheophyta</taxon>
        <taxon>Spermatophyta</taxon>
        <taxon>Magnoliopsida</taxon>
        <taxon>eudicotyledons</taxon>
        <taxon>Gunneridae</taxon>
        <taxon>Pentapetalae</taxon>
        <taxon>rosids</taxon>
        <taxon>fabids</taxon>
        <taxon>Fabales</taxon>
        <taxon>Fabaceae</taxon>
        <taxon>Papilionoideae</taxon>
        <taxon>50 kb inversion clade</taxon>
        <taxon>genistoids sensu lato</taxon>
        <taxon>core genistoids</taxon>
        <taxon>Genisteae</taxon>
        <taxon>Lupinus</taxon>
    </lineage>
</organism>
<dbReference type="AlphaFoldDB" id="A0A6A4QW69"/>
<comment type="cofactor">
    <cofactor evidence="1">
        <name>heme</name>
        <dbReference type="ChEBI" id="CHEBI:30413"/>
    </cofactor>
</comment>
<dbReference type="InterPro" id="IPR051103">
    <property type="entry name" value="Plant_metabolite_P450s"/>
</dbReference>
<evidence type="ECO:0000256" key="5">
    <source>
        <dbReference type="ARBA" id="ARBA00022989"/>
    </source>
</evidence>
<sequence length="334" mass="38791">METWFTIIISLSLIFLLRVLLSLLQKSSTTKINKPFPPGPTHIPIISPLIWLTKSVSQIEPIVKNLHAKYGPIVTLRIGSNPTVFINDRFIVHQIHQMIVLGQTWSHQPHFFCKRHIINRPKNLHIEDFISSNQHNITSSSYGTTWRVLRRNLSAEMLHPSRVKYFAQIRKWVLDVLLKRLKSDMKSSDSVKAMDHFQHAMFSLLVFMCFGQRVDDEKLNDIEQGERNLLLSLEKFNVLNYWPKITKVLFRKRWEDLLKLRSNQEMVLVPLIRARKEAKKSGLCYDNNNPRAYVDTLLDLKLPNEGQRNLDEGEMVTLCSEFLSAGIYTKCGLG</sequence>
<evidence type="ECO:0000256" key="1">
    <source>
        <dbReference type="ARBA" id="ARBA00001971"/>
    </source>
</evidence>
<dbReference type="GO" id="GO:0020037">
    <property type="term" value="F:heme binding"/>
    <property type="evidence" value="ECO:0007669"/>
    <property type="project" value="InterPro"/>
</dbReference>
<evidence type="ECO:0000256" key="3">
    <source>
        <dbReference type="ARBA" id="ARBA00022692"/>
    </source>
</evidence>
<evidence type="ECO:0000256" key="7">
    <source>
        <dbReference type="SAM" id="Phobius"/>
    </source>
</evidence>
<dbReference type="EMBL" id="WOCE01000003">
    <property type="protein sequence ID" value="KAE9617672.1"/>
    <property type="molecule type" value="Genomic_DNA"/>
</dbReference>
<dbReference type="Pfam" id="PF00067">
    <property type="entry name" value="p450"/>
    <property type="match status" value="1"/>
</dbReference>
<dbReference type="OrthoDB" id="1055148at2759"/>
<dbReference type="PANTHER" id="PTHR24298:SF800">
    <property type="entry name" value="CYTOCHROME P450 89A2-RELATED"/>
    <property type="match status" value="1"/>
</dbReference>
<accession>A0A6A4QW69</accession>
<dbReference type="Proteomes" id="UP000447434">
    <property type="component" value="Chromosome 3"/>
</dbReference>
<dbReference type="GO" id="GO:0016709">
    <property type="term" value="F:oxidoreductase activity, acting on paired donors, with incorporation or reduction of molecular oxygen, NAD(P)H as one donor, and incorporation of one atom of oxygen"/>
    <property type="evidence" value="ECO:0007669"/>
    <property type="project" value="TreeGrafter"/>
</dbReference>
<dbReference type="Gene3D" id="1.10.630.10">
    <property type="entry name" value="Cytochrome P450"/>
    <property type="match status" value="1"/>
</dbReference>
<proteinExistence type="predicted"/>
<dbReference type="SUPFAM" id="SSF48264">
    <property type="entry name" value="Cytochrome P450"/>
    <property type="match status" value="1"/>
</dbReference>
<keyword evidence="9" id="KW-1185">Reference proteome</keyword>
<dbReference type="InterPro" id="IPR036396">
    <property type="entry name" value="Cyt_P450_sf"/>
</dbReference>
<protein>
    <submittedName>
        <fullName evidence="8">Putative cytochrome P450</fullName>
    </submittedName>
</protein>
<comment type="caution">
    <text evidence="8">The sequence shown here is derived from an EMBL/GenBank/DDBJ whole genome shotgun (WGS) entry which is preliminary data.</text>
</comment>